<evidence type="ECO:0008006" key="3">
    <source>
        <dbReference type="Google" id="ProtNLM"/>
    </source>
</evidence>
<evidence type="ECO:0000313" key="1">
    <source>
        <dbReference type="EMBL" id="RKP43849.1"/>
    </source>
</evidence>
<accession>A0A494X770</accession>
<evidence type="ECO:0000313" key="2">
    <source>
        <dbReference type="Proteomes" id="UP000280434"/>
    </source>
</evidence>
<organism evidence="1 2">
    <name type="scientific">Trinickia fusca</name>
    <dbReference type="NCBI Taxonomy" id="2419777"/>
    <lineage>
        <taxon>Bacteria</taxon>
        <taxon>Pseudomonadati</taxon>
        <taxon>Pseudomonadota</taxon>
        <taxon>Betaproteobacteria</taxon>
        <taxon>Burkholderiales</taxon>
        <taxon>Burkholderiaceae</taxon>
        <taxon>Trinickia</taxon>
    </lineage>
</organism>
<dbReference type="EMBL" id="RBZV01000016">
    <property type="protein sequence ID" value="RKP43849.1"/>
    <property type="molecule type" value="Genomic_DNA"/>
</dbReference>
<sequence>MYVFNGNNDTLSGNNDTILGDGGTLTLEGTGDVIAASMTTVKLGAGASVTVNGAQDAVYAGAGNAVTINASTDGFRPSRTIVYASNDTTGIVVNQGAQADIYGTGDSITAQGAYHIAADGDTITLVGSGTGVTGSNDVLHAADKLSLSVYGSNNVVFGNNESITSGRGSLTLNGSGDSVTTYGSTLTANGVSVTLNGPDNTIAGDSDVLTLGADTTNLTVQGAGETIVLSDPTITAASLKVSASASGKDLLLTDSATGNQRIAFDGMLAVGNQGATQLKFADGTVWTRAQMLSMAHAAGTPSVTPPPVGTPGKHSTDVQVSQLIHAMAAFSARHSSADWSSPTSPTTADTAVLAQGHYASHQHRL</sequence>
<gene>
    <name evidence="1" type="ORF">D7S89_24515</name>
</gene>
<reference evidence="1 2" key="1">
    <citation type="submission" date="2018-10" db="EMBL/GenBank/DDBJ databases">
        <title>Paraburkholderia sp. 7MK8-2, isolated from soil.</title>
        <authorList>
            <person name="Gao Z.-H."/>
            <person name="Qiu L.-H."/>
        </authorList>
    </citation>
    <scope>NUCLEOTIDE SEQUENCE [LARGE SCALE GENOMIC DNA]</scope>
    <source>
        <strain evidence="1 2">7MK8-2</strain>
    </source>
</reference>
<dbReference type="OrthoDB" id="9047490at2"/>
<dbReference type="AlphaFoldDB" id="A0A494X770"/>
<keyword evidence="2" id="KW-1185">Reference proteome</keyword>
<comment type="caution">
    <text evidence="1">The sequence shown here is derived from an EMBL/GenBank/DDBJ whole genome shotgun (WGS) entry which is preliminary data.</text>
</comment>
<protein>
    <recommendedName>
        <fullName evidence="3">Haemolysin-type calcium binding-related domain-containing protein</fullName>
    </recommendedName>
</protein>
<dbReference type="RefSeq" id="WP_121281464.1">
    <property type="nucleotide sequence ID" value="NZ_RBZV01000016.1"/>
</dbReference>
<dbReference type="Proteomes" id="UP000280434">
    <property type="component" value="Unassembled WGS sequence"/>
</dbReference>
<proteinExistence type="predicted"/>
<dbReference type="InterPro" id="IPR012332">
    <property type="entry name" value="Autotransporter_pectin_lyase_C"/>
</dbReference>
<name>A0A494X770_9BURK</name>
<dbReference type="Gene3D" id="2.160.20.20">
    <property type="match status" value="1"/>
</dbReference>